<evidence type="ECO:0000256" key="9">
    <source>
        <dbReference type="ARBA" id="ARBA00023170"/>
    </source>
</evidence>
<dbReference type="GO" id="GO:0015344">
    <property type="term" value="F:siderophore uptake transmembrane transporter activity"/>
    <property type="evidence" value="ECO:0007669"/>
    <property type="project" value="TreeGrafter"/>
</dbReference>
<dbReference type="EMBL" id="FOOC01000003">
    <property type="protein sequence ID" value="SFF39096.1"/>
    <property type="molecule type" value="Genomic_DNA"/>
</dbReference>
<dbReference type="OrthoDB" id="9815954at2"/>
<evidence type="ECO:0000256" key="12">
    <source>
        <dbReference type="RuleBase" id="RU003357"/>
    </source>
</evidence>
<dbReference type="RefSeq" id="WP_091532194.1">
    <property type="nucleotide sequence ID" value="NZ_FOOC01000003.1"/>
</dbReference>
<keyword evidence="10 11" id="KW-0998">Cell outer membrane</keyword>
<name>A0A1I2IE45_9GAMM</name>
<evidence type="ECO:0000256" key="3">
    <source>
        <dbReference type="ARBA" id="ARBA00022448"/>
    </source>
</evidence>
<proteinExistence type="inferred from homology"/>
<dbReference type="PANTHER" id="PTHR30069:SF29">
    <property type="entry name" value="HEMOGLOBIN AND HEMOGLOBIN-HAPTOGLOBIN-BINDING PROTEIN 1-RELATED"/>
    <property type="match status" value="1"/>
</dbReference>
<dbReference type="AlphaFoldDB" id="A0A1I2IE45"/>
<evidence type="ECO:0000256" key="5">
    <source>
        <dbReference type="ARBA" id="ARBA00022692"/>
    </source>
</evidence>
<keyword evidence="9 15" id="KW-0675">Receptor</keyword>
<dbReference type="Pfam" id="PF00593">
    <property type="entry name" value="TonB_dep_Rec_b-barrel"/>
    <property type="match status" value="1"/>
</dbReference>
<keyword evidence="16" id="KW-1185">Reference proteome</keyword>
<evidence type="ECO:0000256" key="7">
    <source>
        <dbReference type="ARBA" id="ARBA00023077"/>
    </source>
</evidence>
<evidence type="ECO:0000256" key="11">
    <source>
        <dbReference type="PROSITE-ProRule" id="PRU01360"/>
    </source>
</evidence>
<dbReference type="InterPro" id="IPR039426">
    <property type="entry name" value="TonB-dep_rcpt-like"/>
</dbReference>
<dbReference type="GO" id="GO:0009279">
    <property type="term" value="C:cell outer membrane"/>
    <property type="evidence" value="ECO:0007669"/>
    <property type="project" value="UniProtKB-SubCell"/>
</dbReference>
<keyword evidence="8 11" id="KW-0472">Membrane</keyword>
<evidence type="ECO:0000256" key="2">
    <source>
        <dbReference type="ARBA" id="ARBA00008143"/>
    </source>
</evidence>
<dbReference type="SUPFAM" id="SSF56935">
    <property type="entry name" value="Porins"/>
    <property type="match status" value="1"/>
</dbReference>
<dbReference type="Gene3D" id="2.170.130.10">
    <property type="entry name" value="TonB-dependent receptor, plug domain"/>
    <property type="match status" value="1"/>
</dbReference>
<evidence type="ECO:0000259" key="13">
    <source>
        <dbReference type="Pfam" id="PF00593"/>
    </source>
</evidence>
<evidence type="ECO:0000256" key="4">
    <source>
        <dbReference type="ARBA" id="ARBA00022452"/>
    </source>
</evidence>
<evidence type="ECO:0000256" key="8">
    <source>
        <dbReference type="ARBA" id="ARBA00023136"/>
    </source>
</evidence>
<organism evidence="15 16">
    <name type="scientific">Fontimonas thermophila</name>
    <dbReference type="NCBI Taxonomy" id="1076937"/>
    <lineage>
        <taxon>Bacteria</taxon>
        <taxon>Pseudomonadati</taxon>
        <taxon>Pseudomonadota</taxon>
        <taxon>Gammaproteobacteria</taxon>
        <taxon>Nevskiales</taxon>
        <taxon>Nevskiaceae</taxon>
        <taxon>Fontimonas</taxon>
    </lineage>
</organism>
<dbReference type="InterPro" id="IPR012910">
    <property type="entry name" value="Plug_dom"/>
</dbReference>
<dbReference type="Gene3D" id="2.40.170.20">
    <property type="entry name" value="TonB-dependent receptor, beta-barrel domain"/>
    <property type="match status" value="1"/>
</dbReference>
<gene>
    <name evidence="15" type="ORF">SAMN04488120_103152</name>
</gene>
<protein>
    <submittedName>
        <fullName evidence="15">Outer membrane receptor for ferrienterochelin and colicins</fullName>
    </submittedName>
</protein>
<dbReference type="InterPro" id="IPR000531">
    <property type="entry name" value="Beta-barrel_TonB"/>
</dbReference>
<feature type="domain" description="TonB-dependent receptor-like beta-barrel" evidence="13">
    <location>
        <begin position="272"/>
        <end position="713"/>
    </location>
</feature>
<comment type="subcellular location">
    <subcellularLocation>
        <location evidence="1 11">Cell outer membrane</location>
        <topology evidence="1 11">Multi-pass membrane protein</topology>
    </subcellularLocation>
</comment>
<evidence type="ECO:0000256" key="1">
    <source>
        <dbReference type="ARBA" id="ARBA00004571"/>
    </source>
</evidence>
<sequence>MDLFASLLMLAATACWLTPPDRRRRADEALEWRLLSAPLAAAALLVWIESHGSGAAFARWLLHAAACAGAAGLAAATRQHDRLRRPLWTITSVSILAAGLWWGSARAQEDVATIAVEPLRAAGAENAQPLTALDTIVVTGTRTAHRLSDAPVDVQLITAADIRNSGARDLAELLEREGGIHASRLAGRGTRIEIQGLASEHVLVLIDGRRMIGRINGAIDLTRLRLDGIERIEIVRGPSSALYGADALGGVINLITRRRGGEAGALTLRADDEANAELFGNAGWALGERLGGRIGGGVLHTEPYDLDPATAGRDGIAGDSRSAQGTARWSPHAEFDLDADLAYALDDSRRVDDGTGGAVHDTRKRIEEVRAGIAPRIALGGATELRLDGYFNRYFDQYLQQPRGGGEAIDEETLDELWSGAAQLDHRIGLHRVTLGAEAQLETLEADRLGTTGERDRQSVFAQDELALRDGALALVAGARYDRDSQFGEQLSPKLSLRYELARDWILRAGYGHGYRAPDFKQLLLRFDNPAIGYRVDGNPALEPERSVAYNLGLTWFARRDASLALSAHHSAVEDLIEIVQVQNGPPIVYSYRNVASARLYGADLQLQLQLRPWSPLELRLGYGWLHSEDEASGRPLSGRPEHRANAALRFEQPDYALGLRGVWIGERVFGLDVDTGGAPIAAGRASAYALFDARAEWTRWRCCALALGIDNLFDAGDPAYLPIQPRSVSLELRWSFE</sequence>
<comment type="similarity">
    <text evidence="2">Belongs to the TonB-dependent receptor family. Hemoglobin/haptoglobin binding protein subfamily.</text>
</comment>
<evidence type="ECO:0000313" key="16">
    <source>
        <dbReference type="Proteomes" id="UP000199771"/>
    </source>
</evidence>
<dbReference type="CDD" id="cd01347">
    <property type="entry name" value="ligand_gated_channel"/>
    <property type="match status" value="1"/>
</dbReference>
<dbReference type="InterPro" id="IPR037066">
    <property type="entry name" value="Plug_dom_sf"/>
</dbReference>
<evidence type="ECO:0000313" key="15">
    <source>
        <dbReference type="EMBL" id="SFF39096.1"/>
    </source>
</evidence>
<reference evidence="15 16" key="1">
    <citation type="submission" date="2016-10" db="EMBL/GenBank/DDBJ databases">
        <authorList>
            <person name="de Groot N.N."/>
        </authorList>
    </citation>
    <scope>NUCLEOTIDE SEQUENCE [LARGE SCALE GENOMIC DNA]</scope>
    <source>
        <strain evidence="15 16">DSM 23609</strain>
    </source>
</reference>
<keyword evidence="4 11" id="KW-1134">Transmembrane beta strand</keyword>
<dbReference type="PANTHER" id="PTHR30069">
    <property type="entry name" value="TONB-DEPENDENT OUTER MEMBRANE RECEPTOR"/>
    <property type="match status" value="1"/>
</dbReference>
<accession>A0A1I2IE45</accession>
<keyword evidence="5 11" id="KW-0812">Transmembrane</keyword>
<evidence type="ECO:0000256" key="10">
    <source>
        <dbReference type="ARBA" id="ARBA00023237"/>
    </source>
</evidence>
<dbReference type="InterPro" id="IPR036942">
    <property type="entry name" value="Beta-barrel_TonB_sf"/>
</dbReference>
<keyword evidence="7 12" id="KW-0798">TonB box</keyword>
<dbReference type="GO" id="GO:0044718">
    <property type="term" value="P:siderophore transmembrane transport"/>
    <property type="evidence" value="ECO:0007669"/>
    <property type="project" value="TreeGrafter"/>
</dbReference>
<evidence type="ECO:0000259" key="14">
    <source>
        <dbReference type="Pfam" id="PF07715"/>
    </source>
</evidence>
<evidence type="ECO:0000256" key="6">
    <source>
        <dbReference type="ARBA" id="ARBA00022729"/>
    </source>
</evidence>
<dbReference type="Pfam" id="PF07715">
    <property type="entry name" value="Plug"/>
    <property type="match status" value="1"/>
</dbReference>
<feature type="domain" description="TonB-dependent receptor plug" evidence="14">
    <location>
        <begin position="147"/>
        <end position="251"/>
    </location>
</feature>
<dbReference type="Proteomes" id="UP000199771">
    <property type="component" value="Unassembled WGS sequence"/>
</dbReference>
<keyword evidence="6" id="KW-0732">Signal</keyword>
<keyword evidence="3 11" id="KW-0813">Transport</keyword>
<dbReference type="STRING" id="1076937.SAMN04488120_103152"/>
<dbReference type="PROSITE" id="PS52016">
    <property type="entry name" value="TONB_DEPENDENT_REC_3"/>
    <property type="match status" value="1"/>
</dbReference>